<dbReference type="KEGG" id="sphh:SDAV_0025"/>
<dbReference type="Proteomes" id="UP000253689">
    <property type="component" value="Chromosome"/>
</dbReference>
<accession>A0A345DLF3</accession>
<organism evidence="2 3">
    <name type="scientific">Spiroplasma phoeniceum P40</name>
    <dbReference type="NCBI Taxonomy" id="1276259"/>
    <lineage>
        <taxon>Bacteria</taxon>
        <taxon>Bacillati</taxon>
        <taxon>Mycoplasmatota</taxon>
        <taxon>Mollicutes</taxon>
        <taxon>Entomoplasmatales</taxon>
        <taxon>Spiroplasmataceae</taxon>
        <taxon>Spiroplasma</taxon>
    </lineage>
</organism>
<dbReference type="AlphaFoldDB" id="A0A345DLF3"/>
<gene>
    <name evidence="2" type="ORF">SDAV_0025</name>
</gene>
<name>A0A345DLF3_9MOLU</name>
<evidence type="ECO:0000313" key="3">
    <source>
        <dbReference type="Proteomes" id="UP000253689"/>
    </source>
</evidence>
<reference evidence="3" key="1">
    <citation type="submission" date="2018-07" db="EMBL/GenBank/DDBJ databases">
        <title>Complete Genome Sequence of Spiroplasma phoeniceum.</title>
        <authorList>
            <person name="Davis R.E."/>
            <person name="Shao J.Y."/>
            <person name="Zhao Y."/>
            <person name="Silver A."/>
            <person name="Stump z."/>
            <person name="Gasparich G."/>
        </authorList>
    </citation>
    <scope>NUCLEOTIDE SEQUENCE [LARGE SCALE GENOMIC DNA]</scope>
    <source>
        <strain evidence="3">P40</strain>
    </source>
</reference>
<proteinExistence type="predicted"/>
<dbReference type="EMBL" id="CP031088">
    <property type="protein sequence ID" value="AXF95041.1"/>
    <property type="molecule type" value="Genomic_DNA"/>
</dbReference>
<evidence type="ECO:0008006" key="4">
    <source>
        <dbReference type="Google" id="ProtNLM"/>
    </source>
</evidence>
<evidence type="ECO:0000313" key="2">
    <source>
        <dbReference type="EMBL" id="AXF95041.1"/>
    </source>
</evidence>
<evidence type="ECO:0000256" key="1">
    <source>
        <dbReference type="SAM" id="Phobius"/>
    </source>
</evidence>
<feature type="transmembrane region" description="Helical" evidence="1">
    <location>
        <begin position="33"/>
        <end position="57"/>
    </location>
</feature>
<sequence length="71" mass="7337">MPIGTTKTSLIYSIKTPSRLSIQQQQKSFALQLLEFLGIQVLALGLSVLTGGIASAFGLGAGLSNFAAALI</sequence>
<keyword evidence="1" id="KW-0812">Transmembrane</keyword>
<keyword evidence="1" id="KW-1133">Transmembrane helix</keyword>
<keyword evidence="1" id="KW-0472">Membrane</keyword>
<dbReference type="RefSeq" id="WP_114564075.1">
    <property type="nucleotide sequence ID" value="NZ_CP031088.1"/>
</dbReference>
<protein>
    <recommendedName>
        <fullName evidence="4">Transmembrane protein</fullName>
    </recommendedName>
</protein>
<keyword evidence="3" id="KW-1185">Reference proteome</keyword>